<evidence type="ECO:0000256" key="6">
    <source>
        <dbReference type="RuleBase" id="RU361277"/>
    </source>
</evidence>
<keyword evidence="3 6" id="KW-0479">Metal-binding</keyword>
<accession>A0A317QI23</accession>
<proteinExistence type="inferred from homology"/>
<evidence type="ECO:0000256" key="2">
    <source>
        <dbReference type="ARBA" id="ARBA00008072"/>
    </source>
</evidence>
<organism evidence="8 9">
    <name type="scientific">Geodermatophilus normandii</name>
    <dbReference type="NCBI Taxonomy" id="1137989"/>
    <lineage>
        <taxon>Bacteria</taxon>
        <taxon>Bacillati</taxon>
        <taxon>Actinomycetota</taxon>
        <taxon>Actinomycetes</taxon>
        <taxon>Geodermatophilales</taxon>
        <taxon>Geodermatophilaceae</taxon>
        <taxon>Geodermatophilus</taxon>
    </lineage>
</organism>
<evidence type="ECO:0000313" key="8">
    <source>
        <dbReference type="EMBL" id="PWW22427.1"/>
    </source>
</evidence>
<evidence type="ECO:0000259" key="7">
    <source>
        <dbReference type="SMART" id="SM00829"/>
    </source>
</evidence>
<dbReference type="InterPro" id="IPR036291">
    <property type="entry name" value="NAD(P)-bd_dom_sf"/>
</dbReference>
<dbReference type="InterPro" id="IPR002328">
    <property type="entry name" value="ADH_Zn_CS"/>
</dbReference>
<dbReference type="PANTHER" id="PTHR43350:SF17">
    <property type="entry name" value="NAD-DEPENDENT ALCOHOL DEHYDROGENASE"/>
    <property type="match status" value="1"/>
</dbReference>
<comment type="caution">
    <text evidence="8">The sequence shown here is derived from an EMBL/GenBank/DDBJ whole genome shotgun (WGS) entry which is preliminary data.</text>
</comment>
<keyword evidence="5" id="KW-0560">Oxidoreductase</keyword>
<keyword evidence="9" id="KW-1185">Reference proteome</keyword>
<dbReference type="InterPro" id="IPR013154">
    <property type="entry name" value="ADH-like_N"/>
</dbReference>
<reference evidence="9" key="1">
    <citation type="submission" date="2018-05" db="EMBL/GenBank/DDBJ databases">
        <authorList>
            <person name="Klenk H.-P."/>
            <person name="Huntemann M."/>
            <person name="Clum A."/>
            <person name="Pillay M."/>
            <person name="Palaniappan K."/>
            <person name="Varghese N."/>
            <person name="Mikhailova N."/>
            <person name="Stamatis D."/>
            <person name="Reddy T."/>
            <person name="Daum C."/>
            <person name="Shapiro N."/>
            <person name="Ivanova N."/>
            <person name="Kyrpides N."/>
            <person name="Woyke T."/>
        </authorList>
    </citation>
    <scope>NUCLEOTIDE SEQUENCE [LARGE SCALE GENOMIC DNA]</scope>
    <source>
        <strain evidence="9">DSM 45417</strain>
    </source>
</reference>
<evidence type="ECO:0000256" key="1">
    <source>
        <dbReference type="ARBA" id="ARBA00001947"/>
    </source>
</evidence>
<dbReference type="SUPFAM" id="SSF50129">
    <property type="entry name" value="GroES-like"/>
    <property type="match status" value="1"/>
</dbReference>
<keyword evidence="4 6" id="KW-0862">Zinc</keyword>
<dbReference type="GO" id="GO:0008270">
    <property type="term" value="F:zinc ion binding"/>
    <property type="evidence" value="ECO:0007669"/>
    <property type="project" value="InterPro"/>
</dbReference>
<dbReference type="Gene3D" id="3.90.180.10">
    <property type="entry name" value="Medium-chain alcohol dehydrogenases, catalytic domain"/>
    <property type="match status" value="1"/>
</dbReference>
<dbReference type="InterPro" id="IPR020843">
    <property type="entry name" value="ER"/>
</dbReference>
<dbReference type="PANTHER" id="PTHR43350">
    <property type="entry name" value="NAD-DEPENDENT ALCOHOL DEHYDROGENASE"/>
    <property type="match status" value="1"/>
</dbReference>
<dbReference type="SMART" id="SM00829">
    <property type="entry name" value="PKS_ER"/>
    <property type="match status" value="1"/>
</dbReference>
<dbReference type="PROSITE" id="PS00059">
    <property type="entry name" value="ADH_ZINC"/>
    <property type="match status" value="1"/>
</dbReference>
<dbReference type="RefSeq" id="WP_170149146.1">
    <property type="nucleotide sequence ID" value="NZ_QGTX01000001.1"/>
</dbReference>
<dbReference type="CDD" id="cd08254">
    <property type="entry name" value="hydroxyacyl_CoA_DH"/>
    <property type="match status" value="1"/>
</dbReference>
<dbReference type="GO" id="GO:0016491">
    <property type="term" value="F:oxidoreductase activity"/>
    <property type="evidence" value="ECO:0007669"/>
    <property type="project" value="UniProtKB-KW"/>
</dbReference>
<dbReference type="InterPro" id="IPR013149">
    <property type="entry name" value="ADH-like_C"/>
</dbReference>
<dbReference type="Proteomes" id="UP000246661">
    <property type="component" value="Unassembled WGS sequence"/>
</dbReference>
<feature type="domain" description="Enoyl reductase (ER)" evidence="7">
    <location>
        <begin position="13"/>
        <end position="339"/>
    </location>
</feature>
<dbReference type="SUPFAM" id="SSF51735">
    <property type="entry name" value="NAD(P)-binding Rossmann-fold domains"/>
    <property type="match status" value="1"/>
</dbReference>
<dbReference type="InterPro" id="IPR011032">
    <property type="entry name" value="GroES-like_sf"/>
</dbReference>
<dbReference type="Pfam" id="PF00107">
    <property type="entry name" value="ADH_zinc_N"/>
    <property type="match status" value="1"/>
</dbReference>
<evidence type="ECO:0000256" key="5">
    <source>
        <dbReference type="ARBA" id="ARBA00023002"/>
    </source>
</evidence>
<protein>
    <submittedName>
        <fullName evidence="8">D-arabinose 1-dehydrogenase-like Zn-dependent alcohol dehydrogenase</fullName>
    </submittedName>
</protein>
<name>A0A317QI23_9ACTN</name>
<comment type="cofactor">
    <cofactor evidence="1 6">
        <name>Zn(2+)</name>
        <dbReference type="ChEBI" id="CHEBI:29105"/>
    </cofactor>
</comment>
<dbReference type="EMBL" id="QGTX01000001">
    <property type="protein sequence ID" value="PWW22427.1"/>
    <property type="molecule type" value="Genomic_DNA"/>
</dbReference>
<sequence length="343" mass="36344">MSHSTLPDSMLAGRLNVRTRQFEVKEVPRPTPGPGQVLVEVRAAGICLSDVHLVDGQLDPLFLQGDEVTLGHEVAGVVAGLGEGVTGRQPGERVTLQAGEEVDGWIHTRGVDYDGGWAQYALATAETLVPIPDELPFEQACIVPDAVSTPWASIVTTAGVRAGEPVGVWGIGGLGAHAVQLLRLAGAAPIVAVDPVGSARERALTLGADLALDPSEDVATRVRELTGGAGLAYAFDFAGVAPVREQAVRCLEREGALVLVGLTDQPLTIRNGTQFSYFSQRILGHYGSEPQHVEQLVRLVRHGRLDLSRSVSGTLPLEEAARGIEMLERKEGNPIRLVLQPNG</sequence>
<evidence type="ECO:0000256" key="4">
    <source>
        <dbReference type="ARBA" id="ARBA00022833"/>
    </source>
</evidence>
<evidence type="ECO:0000313" key="9">
    <source>
        <dbReference type="Proteomes" id="UP000246661"/>
    </source>
</evidence>
<comment type="similarity">
    <text evidence="2 6">Belongs to the zinc-containing alcohol dehydrogenase family.</text>
</comment>
<dbReference type="AlphaFoldDB" id="A0A317QI23"/>
<gene>
    <name evidence="8" type="ORF">JD79_01579</name>
</gene>
<dbReference type="Pfam" id="PF08240">
    <property type="entry name" value="ADH_N"/>
    <property type="match status" value="1"/>
</dbReference>
<evidence type="ECO:0000256" key="3">
    <source>
        <dbReference type="ARBA" id="ARBA00022723"/>
    </source>
</evidence>